<dbReference type="InterPro" id="IPR006059">
    <property type="entry name" value="SBP"/>
</dbReference>
<dbReference type="AlphaFoldDB" id="A0A2P8GUS2"/>
<dbReference type="GO" id="GO:0015768">
    <property type="term" value="P:maltose transport"/>
    <property type="evidence" value="ECO:0007669"/>
    <property type="project" value="TreeGrafter"/>
</dbReference>
<name>A0A2P8GUS2_9MICO</name>
<evidence type="ECO:0000256" key="2">
    <source>
        <dbReference type="ARBA" id="ARBA00022448"/>
    </source>
</evidence>
<keyword evidence="3 4" id="KW-0732">Signal</keyword>
<feature type="signal peptide" evidence="4">
    <location>
        <begin position="1"/>
        <end position="26"/>
    </location>
</feature>
<evidence type="ECO:0000256" key="3">
    <source>
        <dbReference type="ARBA" id="ARBA00022729"/>
    </source>
</evidence>
<proteinExistence type="inferred from homology"/>
<evidence type="ECO:0000313" key="5">
    <source>
        <dbReference type="EMBL" id="PSL37714.1"/>
    </source>
</evidence>
<dbReference type="GO" id="GO:0055052">
    <property type="term" value="C:ATP-binding cassette (ABC) transporter complex, substrate-binding subunit-containing"/>
    <property type="evidence" value="ECO:0007669"/>
    <property type="project" value="TreeGrafter"/>
</dbReference>
<dbReference type="SUPFAM" id="SSF53850">
    <property type="entry name" value="Periplasmic binding protein-like II"/>
    <property type="match status" value="1"/>
</dbReference>
<feature type="chain" id="PRO_5015134400" evidence="4">
    <location>
        <begin position="27"/>
        <end position="420"/>
    </location>
</feature>
<dbReference type="Gene3D" id="3.40.190.10">
    <property type="entry name" value="Periplasmic binding protein-like II"/>
    <property type="match status" value="1"/>
</dbReference>
<keyword evidence="2" id="KW-0813">Transport</keyword>
<dbReference type="RefSeq" id="WP_106562825.1">
    <property type="nucleotide sequence ID" value="NZ_PYAU01000001.1"/>
</dbReference>
<keyword evidence="8" id="KW-1185">Reference proteome</keyword>
<evidence type="ECO:0000313" key="7">
    <source>
        <dbReference type="Proteomes" id="UP000241203"/>
    </source>
</evidence>
<dbReference type="CDD" id="cd13585">
    <property type="entry name" value="PBP2_TMBP_like"/>
    <property type="match status" value="1"/>
</dbReference>
<dbReference type="PANTHER" id="PTHR30061:SF50">
    <property type="entry name" value="MALTOSE_MALTODEXTRIN-BINDING PERIPLASMIC PROTEIN"/>
    <property type="match status" value="1"/>
</dbReference>
<protein>
    <submittedName>
        <fullName evidence="5">Carbohydrate ABC transporter substrate-binding protein (CUT1 family)</fullName>
    </submittedName>
    <submittedName>
        <fullName evidence="6">Sugar ABC transporter substrate-binding protein</fullName>
    </submittedName>
</protein>
<dbReference type="PANTHER" id="PTHR30061">
    <property type="entry name" value="MALTOSE-BINDING PERIPLASMIC PROTEIN"/>
    <property type="match status" value="1"/>
</dbReference>
<dbReference type="Proteomes" id="UP000268291">
    <property type="component" value="Unassembled WGS sequence"/>
</dbReference>
<dbReference type="OrthoDB" id="9780991at2"/>
<accession>A0A2P8GUS2</accession>
<organism evidence="5 7">
    <name type="scientific">Labedella gwakjiensis</name>
    <dbReference type="NCBI Taxonomy" id="390269"/>
    <lineage>
        <taxon>Bacteria</taxon>
        <taxon>Bacillati</taxon>
        <taxon>Actinomycetota</taxon>
        <taxon>Actinomycetes</taxon>
        <taxon>Micrococcales</taxon>
        <taxon>Microbacteriaceae</taxon>
        <taxon>Labedella</taxon>
    </lineage>
</organism>
<evidence type="ECO:0000313" key="6">
    <source>
        <dbReference type="EMBL" id="RUQ87693.1"/>
    </source>
</evidence>
<comment type="similarity">
    <text evidence="1">Belongs to the bacterial solute-binding protein 1 family.</text>
</comment>
<dbReference type="GO" id="GO:1901982">
    <property type="term" value="F:maltose binding"/>
    <property type="evidence" value="ECO:0007669"/>
    <property type="project" value="TreeGrafter"/>
</dbReference>
<reference evidence="5 7" key="1">
    <citation type="submission" date="2018-03" db="EMBL/GenBank/DDBJ databases">
        <title>Genomic Encyclopedia of Archaeal and Bacterial Type Strains, Phase II (KMG-II): from individual species to whole genera.</title>
        <authorList>
            <person name="Goeker M."/>
        </authorList>
    </citation>
    <scope>NUCLEOTIDE SEQUENCE [LARGE SCALE GENOMIC DNA]</scope>
    <source>
        <strain evidence="5 7">DSM 21548</strain>
    </source>
</reference>
<evidence type="ECO:0000256" key="4">
    <source>
        <dbReference type="SAM" id="SignalP"/>
    </source>
</evidence>
<gene>
    <name evidence="5" type="ORF">CLV49_1321</name>
    <name evidence="6" type="ORF">ELQ93_12595</name>
</gene>
<dbReference type="EMBL" id="RZGY01000001">
    <property type="protein sequence ID" value="RUQ87693.1"/>
    <property type="molecule type" value="Genomic_DNA"/>
</dbReference>
<evidence type="ECO:0000313" key="8">
    <source>
        <dbReference type="Proteomes" id="UP000268291"/>
    </source>
</evidence>
<sequence length="420" mass="44338">MKNSARRTKAAIAIGAVALLPLTGCAISSNPSGDSDGKTTLTFWSYYQGAQKTWLEGQVSEFEDANPDIDINLVETVGDQQDQKLLASVATGTTPDLFINNIVVDFPTLVAGKVMADLTPYWEDYADSDQFPDGAVWQSDGKVYNLLPATNLLGMYYNEDILAEYGIEPPTTLSEMESALETVTADGTHEGLALSGAPSVEGAWLFAPQLLGEGVDYCNFEGSKVTAAFERLDAWSDAGYIPLSAATWDQNASWQQFVTGKYAFAFNGNWQLGNVADAGFSYGTAQYPAPDGGKSQVFPGGEGFAIGAQSENPDLAWKFLEEAILTPDASEKLFQSAGSIPIRADSADLPALADDEFVQPFVAAASDPATWPNNENTAEMQTALGKAVSAVISGQSTGEQGAESAISDIASAAEEGGGDC</sequence>
<dbReference type="GO" id="GO:0042956">
    <property type="term" value="P:maltodextrin transmembrane transport"/>
    <property type="evidence" value="ECO:0007669"/>
    <property type="project" value="TreeGrafter"/>
</dbReference>
<reference evidence="6 8" key="2">
    <citation type="submission" date="2018-12" db="EMBL/GenBank/DDBJ databases">
        <authorList>
            <person name="hu s."/>
            <person name="Xu Y."/>
            <person name="Xu B."/>
            <person name="Li F."/>
        </authorList>
    </citation>
    <scope>NUCLEOTIDE SEQUENCE [LARGE SCALE GENOMIC DNA]</scope>
    <source>
        <strain evidence="6 8">KSW2-17</strain>
    </source>
</reference>
<dbReference type="Proteomes" id="UP000241203">
    <property type="component" value="Unassembled WGS sequence"/>
</dbReference>
<evidence type="ECO:0000256" key="1">
    <source>
        <dbReference type="ARBA" id="ARBA00008520"/>
    </source>
</evidence>
<dbReference type="Pfam" id="PF13416">
    <property type="entry name" value="SBP_bac_8"/>
    <property type="match status" value="1"/>
</dbReference>
<comment type="caution">
    <text evidence="5">The sequence shown here is derived from an EMBL/GenBank/DDBJ whole genome shotgun (WGS) entry which is preliminary data.</text>
</comment>
<dbReference type="EMBL" id="PYAU01000001">
    <property type="protein sequence ID" value="PSL37714.1"/>
    <property type="molecule type" value="Genomic_DNA"/>
</dbReference>